<dbReference type="RefSeq" id="XP_011672552.1">
    <property type="nucleotide sequence ID" value="XM_011674250.2"/>
</dbReference>
<organism evidence="1 2">
    <name type="scientific">Strongylocentrotus purpuratus</name>
    <name type="common">Purple sea urchin</name>
    <dbReference type="NCBI Taxonomy" id="7668"/>
    <lineage>
        <taxon>Eukaryota</taxon>
        <taxon>Metazoa</taxon>
        <taxon>Echinodermata</taxon>
        <taxon>Eleutherozoa</taxon>
        <taxon>Echinozoa</taxon>
        <taxon>Echinoidea</taxon>
        <taxon>Euechinoidea</taxon>
        <taxon>Echinacea</taxon>
        <taxon>Camarodonta</taxon>
        <taxon>Echinidea</taxon>
        <taxon>Strongylocentrotidae</taxon>
        <taxon>Strongylocentrotus</taxon>
    </lineage>
</organism>
<dbReference type="GO" id="GO:0036297">
    <property type="term" value="P:interstrand cross-link repair"/>
    <property type="evidence" value="ECO:0007669"/>
    <property type="project" value="InterPro"/>
</dbReference>
<evidence type="ECO:0000313" key="1">
    <source>
        <dbReference type="EnsemblMetazoa" id="XP_011672552"/>
    </source>
</evidence>
<dbReference type="AlphaFoldDB" id="A0A7M7HMN8"/>
<dbReference type="PANTHER" id="PTHR14449:SF2">
    <property type="entry name" value="FANCONI ANEMIA GROUP F PROTEIN"/>
    <property type="match status" value="1"/>
</dbReference>
<name>A0A7M7HMN8_STRPU</name>
<dbReference type="Pfam" id="PF11107">
    <property type="entry name" value="FANCF"/>
    <property type="match status" value="1"/>
</dbReference>
<dbReference type="OrthoDB" id="6429998at2759"/>
<dbReference type="Proteomes" id="UP000007110">
    <property type="component" value="Unassembled WGS sequence"/>
</dbReference>
<keyword evidence="2" id="KW-1185">Reference proteome</keyword>
<dbReference type="PANTHER" id="PTHR14449">
    <property type="entry name" value="FANCONI ANEMIA GROUP F PROTEIN FANCF"/>
    <property type="match status" value="1"/>
</dbReference>
<reference evidence="1" key="2">
    <citation type="submission" date="2021-01" db="UniProtKB">
        <authorList>
            <consortium name="EnsemblMetazoa"/>
        </authorList>
    </citation>
    <scope>IDENTIFICATION</scope>
</reference>
<dbReference type="GeneID" id="105442300"/>
<dbReference type="GO" id="GO:0043240">
    <property type="term" value="C:Fanconi anaemia nuclear complex"/>
    <property type="evidence" value="ECO:0007669"/>
    <property type="project" value="InterPro"/>
</dbReference>
<sequence length="281" mass="31775">MNEVMRNAKTFLGLVQTAKTDAAGHWNREAFQRAMQWAEYFEGVYKKLETKAEVVTKFSRGLEIISSQPGACSGPSPVTFADLKHSRRMLLKILLQNPYLSGELYSLVLDNYNSLSSSPEGLTGTDMLNQDATECSHAKAQRETLLGIKAFTSQAVERMEKRGHTDHTLDSNDMIDVEIQTDACILHQHLLHHLSKNRSSQSTLDYLHDKLEEIAQKPHGLEIISFAESHILSWENEEQREAEDSLGISAEIRCKQLLSDWLLKRVNIASANEIKDERKPP</sequence>
<accession>A0A7M7HMN8</accession>
<dbReference type="KEGG" id="spu:105442300"/>
<proteinExistence type="predicted"/>
<evidence type="ECO:0000313" key="2">
    <source>
        <dbReference type="Proteomes" id="UP000007110"/>
    </source>
</evidence>
<dbReference type="OMA" id="ESHILSW"/>
<protein>
    <submittedName>
        <fullName evidence="1">Uncharacterized protein</fullName>
    </submittedName>
</protein>
<dbReference type="InParanoid" id="A0A7M7HMN8"/>
<dbReference type="InterPro" id="IPR035428">
    <property type="entry name" value="FANCF"/>
</dbReference>
<reference evidence="2" key="1">
    <citation type="submission" date="2015-02" db="EMBL/GenBank/DDBJ databases">
        <title>Genome sequencing for Strongylocentrotus purpuratus.</title>
        <authorList>
            <person name="Murali S."/>
            <person name="Liu Y."/>
            <person name="Vee V."/>
            <person name="English A."/>
            <person name="Wang M."/>
            <person name="Skinner E."/>
            <person name="Han Y."/>
            <person name="Muzny D.M."/>
            <person name="Worley K.C."/>
            <person name="Gibbs R.A."/>
        </authorList>
    </citation>
    <scope>NUCLEOTIDE SEQUENCE</scope>
</reference>
<dbReference type="EnsemblMetazoa" id="XM_011674250">
    <property type="protein sequence ID" value="XP_011672552"/>
    <property type="gene ID" value="LOC105442300"/>
</dbReference>